<dbReference type="SUPFAM" id="SSF47473">
    <property type="entry name" value="EF-hand"/>
    <property type="match status" value="1"/>
</dbReference>
<feature type="region of interest" description="Disordered" evidence="8">
    <location>
        <begin position="790"/>
        <end position="809"/>
    </location>
</feature>
<feature type="compositionally biased region" description="Low complexity" evidence="8">
    <location>
        <begin position="215"/>
        <end position="229"/>
    </location>
</feature>
<evidence type="ECO:0000256" key="5">
    <source>
        <dbReference type="ARBA" id="ARBA00022801"/>
    </source>
</evidence>
<evidence type="ECO:0000313" key="10">
    <source>
        <dbReference type="EMBL" id="KAL1504687.1"/>
    </source>
</evidence>
<dbReference type="InterPro" id="IPR011992">
    <property type="entry name" value="EF-hand-dom_pair"/>
</dbReference>
<evidence type="ECO:0000256" key="1">
    <source>
        <dbReference type="ARBA" id="ARBA00000707"/>
    </source>
</evidence>
<protein>
    <recommendedName>
        <fullName evidence="2">ubiquitinyl hydrolase 1</fullName>
        <ecNumber evidence="2">3.4.19.12</ecNumber>
    </recommendedName>
</protein>
<feature type="domain" description="EF-hand" evidence="9">
    <location>
        <begin position="3658"/>
        <end position="3686"/>
    </location>
</feature>
<dbReference type="PANTHER" id="PTHR13367:SF28">
    <property type="entry name" value="UBIQUITIN THIOESTERASE ZRANB1"/>
    <property type="match status" value="1"/>
</dbReference>
<dbReference type="Pfam" id="PF12359">
    <property type="entry name" value="DUF3645"/>
    <property type="match status" value="1"/>
</dbReference>
<dbReference type="GO" id="GO:0004843">
    <property type="term" value="F:cysteine-type deubiquitinase activity"/>
    <property type="evidence" value="ECO:0007669"/>
    <property type="project" value="UniProtKB-EC"/>
</dbReference>
<dbReference type="PROSITE" id="PS00018">
    <property type="entry name" value="EF_HAND_1"/>
    <property type="match status" value="2"/>
</dbReference>
<evidence type="ECO:0000256" key="4">
    <source>
        <dbReference type="ARBA" id="ARBA00022786"/>
    </source>
</evidence>
<feature type="domain" description="EF-hand" evidence="9">
    <location>
        <begin position="3350"/>
        <end position="3385"/>
    </location>
</feature>
<comment type="catalytic activity">
    <reaction evidence="1">
        <text>Thiol-dependent hydrolysis of ester, thioester, amide, peptide and isopeptide bonds formed by the C-terminal Gly of ubiquitin (a 76-residue protein attached to proteins as an intracellular targeting signal).</text>
        <dbReference type="EC" id="3.4.19.12"/>
    </reaction>
</comment>
<feature type="region of interest" description="Disordered" evidence="8">
    <location>
        <begin position="1516"/>
        <end position="1592"/>
    </location>
</feature>
<evidence type="ECO:0000256" key="6">
    <source>
        <dbReference type="ARBA" id="ARBA00022807"/>
    </source>
</evidence>
<evidence type="ECO:0000313" key="11">
    <source>
        <dbReference type="Proteomes" id="UP001515480"/>
    </source>
</evidence>
<evidence type="ECO:0000256" key="3">
    <source>
        <dbReference type="ARBA" id="ARBA00022670"/>
    </source>
</evidence>
<dbReference type="SMART" id="SM00054">
    <property type="entry name" value="EFh"/>
    <property type="match status" value="3"/>
</dbReference>
<feature type="region of interest" description="Disordered" evidence="8">
    <location>
        <begin position="215"/>
        <end position="240"/>
    </location>
</feature>
<dbReference type="Pfam" id="PF12340">
    <property type="entry name" value="DUF3638"/>
    <property type="match status" value="1"/>
</dbReference>
<dbReference type="InterPro" id="IPR027417">
    <property type="entry name" value="P-loop_NTPase"/>
</dbReference>
<accession>A0AB34IR66</accession>
<sequence length="3831" mass="425299">MPPVWRERMFSSIFLEPYLDDVDSEQPPPPIGEAIDFVHDLLRQLCADYPMDTALRSIAELCADAEKLHPLRFDSLGSSRTLDFLSAFIQRVQRLRVGDVMLTPGCWSACSGTLFVLGRPSRSSNSDYTLAVCCTGSGAKYHPTHPCLLDGRMQRAVTLWLHGLAAERVCDSSFWFALFHTISTIQTQPQLSWSLLYERVLPYVAQRPLSDFFPSTAGQSTTASSGDASRANKPRVRPPHRINRRTHLGLASEFARQRSTCRFHAAMANAPRIGPPSQLRRSRRSAACSVADAGARHTSTAGEHRNPDAERMELLVRFQMLRRVSADLSSASELPRSEQLFIKGSVSQLVNSLGNGLRSRDWPLRISKATMEDMLSVASEVYQKLDLYDISLPPLLQLGKLYAVDQWPAAGATSSSCLPSGADIFPFFESLRRDAQAIEAAAGVAARLPIVRPVQFTAVPESVWSFEGACDALRQCVAVCTSLSNQAAQIKNSYGLRLTLISHLFTRVLPVPLPVSDSQRATRCLWANEKTPMRAEVQVELISNLSALSAHFAAVSLALAPSRQLDSLRVLTATAIAVIADSVLRIRAVVSPSTLSMHYAGLASGPLHPFGFNAAELLKKETATISLTDPSLALTRAALLEYFYSQRHWLRADHTLFSFERTMSFGEADALFVEQLALQVGLPSAGPLLPRYFSGEEPDLIDQLPELAMLRDIVFLFKAVLCPSADALPEPRAWKPRDAKLRWEHAADKGFSVRGFGDSPLKCCAYIAGAQERGFIKWTAGVASWFGRTERPRVPPSDSDPTTAVRRLGSEKEHRECVLNSEEDVLHVRALPDFEGRLGGHACELLLSYMTVPYLRIPLVLQLLSHSSRLPALASPDLQSIVDAILFEPGEWCTSEEIVSPERVPVGAGSALPTSCGLLFNELAHSPGVVLRAICEMLDGTLELDVGFFDPRGPSVAIMYALRLAVRVEEYAQYLERLTHNSADAERQLPAGKAPFAYPGERPAKVGSGGAPELSGLARVLGERLSISAQARAELVQGRLSIREKLDGTVVSMLRGWFSRAVREQQVEIACTVRAHLAYLHRNEVAGDLDRRAVATILVSQVFLSTNFEGFASLEPSTAERRQTSDAEANERSGSHGLLIDALEMHQLFQRHRASVLEWLESESESTTGAKSEGSLTSQVLEALMHVVSNGVNAGQAELTLTEHHLNPRPVDVVARQWVRMGGDANRGRFVPAAEEDLRLKREIGLLVEQYTTSGSFEEWLWQTTTAAADTEVNAQTGEFTLRRNQVQLLSDKVQRNPDFVAATSEVFGKLPGRRRLHCAQLSHTQHRHWVRLVGTEFDVQVESSSSFPSPLSMWNWVTSVLSGVPAWAEQLLRHAKELLPGVSLSLVAQSEEFGWVRATCLDDETHKEVVLFRLGVVHIFVNEEFGRHPQRRLIYTSNSRLSLHIPRPTQQCRLEGCDDRLQCGDPSLPAVVDESVVVKKRLGPERLQTPLDRLRELVLRMEDLSHVLVWSLDEPSTSAPEDSVADDGDDDIRSSLERRSEHSTRLRSSSSLSDVRANAAPASAASIGAQTSASYGANEKDDTAMDSDPVEPRDGWRLYSEEHPTLFISDHRGPLVESHLRGLPHAVLLQDELGSFFVLLPATAKPFFLTHATRAGGRDRSLVLHRGDKQLLSSLGAVRHHLCPIHPSGAFMTTPTLAAALHLLLMRLLHAQYPEAVALAPVCAHDGELSLEERRIFQNLELTNFDSNPDAHALRLHISLAARDTAFAELCPWNIATELQAYVLKFIHVSAACRVPLRGELVLLRTLDHPTQRLVQRATLVQAILAVSSAEDQGSQRASGYLMPAPPPSSSEACFVGQFFDVHRKPKGASSSDGFSYQEKTWTDWLPEKCLHLYSPPPSGVGLPALEYFNRVLSGSLSLSQHFLLLYELLTGCIDTRPLSTDNTHNWGAMLVWMLSPADAASESLFMETLRLLLRSPHLCRRAPRYEREHVKEQRSIVQQIRTYVLGSGDVKDRFLEAVRALQLHEHTAEDGESESAVDDGPQSSSTFRPTIIARKRPAMRMELAKGYDAPAFLPVPETRLLTVARGEDFRNDTVQLRVVHHLNQAMKLSEKELQALTGCLLQLTAERAVTHLTRSERGLTPLPSDLPFDMRQHPMFEAQVAQRTFKRLSDDVAFFAAEQNHATVPRLTWLAEDVISSLLRRSLLSILRADMGFISRGSPEIVKFANDADLPRKREKGYEEDLEQPRLLLFEFNCGIILREEQVRLVGKFVNSLRRGEPLCHQMIMGAGKTTVIAPLLALLLADGSTLVLQVVPASLVHFSRAVFWRAFSGMTMPKPVFTFLCDRSTQILPSLLASLERARDSSGVVLAAPTALKSFALKFLELTRDYAQVPKTNRRSGLSLSGIQRILGPGRLFGDADSIKAEYEQQLFLCSRILRVMNTGALMLDEVDWVLHPLKSELNWPLGEREPLDFSKSSVGSGLRWKLPFQMIDTILLAAEGATTADPEMPISKESQACIEALENAFAYGRDRHELQDVPHFLLLQRRFYDDSLLPVLARWSAEWLVQMGVQQVDREMLLTYLSSAARDELPKAAVDSMRRALQDEQFKLINLCHNWLHSLLPHVLSKRNRVAYGLLLPHNLSTGTSEPLARKLLAVPFVGKDCPSDSSQFSHPDVVIGLTVLAYRYEGLRFSDFKQLLKKLKDKLNDQLGPYKHRGASITFCKWVAAVGLQVRGAAIQDNSRGRRSTASARYSYGDNVGANASSAENSFEVPPLHLVDLDDVEQMNQLYHSLRLLPLLIHQYLNDTVFPSTMAFPSLKLSASGQELGGDLLFGMRLGFSGTLSDLLPEELGHCHFERGDDARMLHVLTDASVMSHEVLDAGWDARSILRRAATAEPPLHALIDTGALVSGFTNVEAARFLLQEGLRGMQACVFLDESGQKMVLMRDGLKLLRLDRCGVGVENRFTFFDHIHTTGTDVEQPPHARSALTLSKDVTFRDLAQGAFRMRGIGAGQTVLLFMPPGVLQLLREQAALGSGDTLEGREQWLRRLSDFDQRSQLLRDMCAWAVMNSVSSEQVQLRLLCQQSQRNVWRKAAFRRLLADVGAAASANAPTGSAEHSRLVERTNRLLDVFCERLAHDVLNTIPQLQTVRQQQEREVKLYSDILADCGVELSADDRLTLSILRERAINASLNSQSYTKLAVAERDFSSEQVQEQEVQQEVEHQQEQMREEEQKVAAPDTFPKERWDREADDVDKWNLADLRNACADSGGAPGPSAFYPAFKLSSSKMKATGTEPLFFPSFMMVSHNWARRNPSAKPRRLKNVSIVLDWVPDTAALLLTTQGLLQTRHELSDAQEARLREAFTMFDRHGNGILDVDDVIQVLRAVDVVLPHTSTSKLSSEIRRSSAREDDSRGAESASKLVGRFLTRPRSLKSLHSSQSLGETSAHLAARGDLKAEQIEDVAAIIRLIDSDKDGQISYDELREALLTHAFYRLSTGRYQVAVSLAEAETIRFALHAQARASGGRLAVAPNSEIALLHEGQLLDSTSGFRSGGSVLASAASGNTDYLGAISRQCWRFINSELDYDPEASSMLLRALQSNSMAERLAVFHALRHCRRRPAVDWKQFSIARLFTTEDEFKILHLRAMLSRTRLQIRQRRLLPSEFVALCDNDNDGIISYSELHSAIRWLGIDLSTEQVCELIDHLDLRPPTDRSPGLLVNHLLKGLPDVEDGADLLDWEEEEDDGSRSARARRIVIPQLPVYASPNAPLVDRGISPLGGLEQAPAVSDATLSHIMAKIKPVSEFEKLWDTVGPFYDLKWDQGILSQLLAAEIAHAHQ</sequence>
<dbReference type="GO" id="GO:0070530">
    <property type="term" value="F:K63-linked polyubiquitin modification-dependent protein binding"/>
    <property type="evidence" value="ECO:0007669"/>
    <property type="project" value="TreeGrafter"/>
</dbReference>
<feature type="region of interest" description="Disordered" evidence="8">
    <location>
        <begin position="2028"/>
        <end position="2050"/>
    </location>
</feature>
<dbReference type="Pfam" id="PF13499">
    <property type="entry name" value="EF-hand_7"/>
    <property type="match status" value="1"/>
</dbReference>
<dbReference type="InterPro" id="IPR018247">
    <property type="entry name" value="EF_Hand_1_Ca_BS"/>
</dbReference>
<keyword evidence="6" id="KW-0788">Thiol protease</keyword>
<keyword evidence="5" id="KW-0378">Hydrolase</keyword>
<dbReference type="GO" id="GO:0005737">
    <property type="term" value="C:cytoplasm"/>
    <property type="evidence" value="ECO:0007669"/>
    <property type="project" value="TreeGrafter"/>
</dbReference>
<keyword evidence="7" id="KW-0106">Calcium</keyword>
<evidence type="ECO:0000256" key="2">
    <source>
        <dbReference type="ARBA" id="ARBA00012759"/>
    </source>
</evidence>
<evidence type="ECO:0000256" key="7">
    <source>
        <dbReference type="ARBA" id="ARBA00022837"/>
    </source>
</evidence>
<feature type="domain" description="EF-hand" evidence="9">
    <location>
        <begin position="3453"/>
        <end position="3488"/>
    </location>
</feature>
<gene>
    <name evidence="10" type="ORF">AB1Y20_008467</name>
</gene>
<dbReference type="GO" id="GO:0005634">
    <property type="term" value="C:nucleus"/>
    <property type="evidence" value="ECO:0007669"/>
    <property type="project" value="TreeGrafter"/>
</dbReference>
<keyword evidence="11" id="KW-1185">Reference proteome</keyword>
<dbReference type="Proteomes" id="UP001515480">
    <property type="component" value="Unassembled WGS sequence"/>
</dbReference>
<name>A0AB34IR66_PRYPA</name>
<dbReference type="InterPro" id="IPR022105">
    <property type="entry name" value="DUF3645"/>
</dbReference>
<dbReference type="Gene3D" id="1.10.238.10">
    <property type="entry name" value="EF-hand"/>
    <property type="match status" value="3"/>
</dbReference>
<proteinExistence type="predicted"/>
<dbReference type="EC" id="3.4.19.12" evidence="2"/>
<keyword evidence="4" id="KW-0833">Ubl conjugation pathway</keyword>
<dbReference type="PROSITE" id="PS50222">
    <property type="entry name" value="EF_HAND_2"/>
    <property type="match status" value="3"/>
</dbReference>
<dbReference type="InterPro" id="IPR002048">
    <property type="entry name" value="EF_hand_dom"/>
</dbReference>
<dbReference type="InterPro" id="IPR022099">
    <property type="entry name" value="DUF3638"/>
</dbReference>
<organism evidence="10 11">
    <name type="scientific">Prymnesium parvum</name>
    <name type="common">Toxic golden alga</name>
    <dbReference type="NCBI Taxonomy" id="97485"/>
    <lineage>
        <taxon>Eukaryota</taxon>
        <taxon>Haptista</taxon>
        <taxon>Haptophyta</taxon>
        <taxon>Prymnesiophyceae</taxon>
        <taxon>Prymnesiales</taxon>
        <taxon>Prymnesiaceae</taxon>
        <taxon>Prymnesium</taxon>
    </lineage>
</organism>
<feature type="compositionally biased region" description="Basic and acidic residues" evidence="8">
    <location>
        <begin position="1532"/>
        <end position="1545"/>
    </location>
</feature>
<evidence type="ECO:0000259" key="9">
    <source>
        <dbReference type="PROSITE" id="PS50222"/>
    </source>
</evidence>
<dbReference type="InterPro" id="IPR051346">
    <property type="entry name" value="OTU_Deubiquitinase"/>
</dbReference>
<evidence type="ECO:0000256" key="8">
    <source>
        <dbReference type="SAM" id="MobiDB-lite"/>
    </source>
</evidence>
<reference evidence="10 11" key="1">
    <citation type="journal article" date="2024" name="Science">
        <title>Giant polyketide synthase enzymes in the biosynthesis of giant marine polyether toxins.</title>
        <authorList>
            <person name="Fallon T.R."/>
            <person name="Shende V.V."/>
            <person name="Wierzbicki I.H."/>
            <person name="Pendleton A.L."/>
            <person name="Watervoot N.F."/>
            <person name="Auber R.P."/>
            <person name="Gonzalez D.J."/>
            <person name="Wisecaver J.H."/>
            <person name="Moore B.S."/>
        </authorList>
    </citation>
    <scope>NUCLEOTIDE SEQUENCE [LARGE SCALE GENOMIC DNA]</scope>
    <source>
        <strain evidence="10 11">12B1</strain>
    </source>
</reference>
<dbReference type="EMBL" id="JBGBPQ010000019">
    <property type="protein sequence ID" value="KAL1504687.1"/>
    <property type="molecule type" value="Genomic_DNA"/>
</dbReference>
<keyword evidence="3" id="KW-0645">Protease</keyword>
<dbReference type="GO" id="GO:0005509">
    <property type="term" value="F:calcium ion binding"/>
    <property type="evidence" value="ECO:0007669"/>
    <property type="project" value="InterPro"/>
</dbReference>
<dbReference type="PANTHER" id="PTHR13367">
    <property type="entry name" value="UBIQUITIN THIOESTERASE"/>
    <property type="match status" value="1"/>
</dbReference>
<feature type="compositionally biased region" description="Low complexity" evidence="8">
    <location>
        <begin position="1547"/>
        <end position="1570"/>
    </location>
</feature>
<dbReference type="GO" id="GO:0071947">
    <property type="term" value="P:protein deubiquitination involved in ubiquitin-dependent protein catabolic process"/>
    <property type="evidence" value="ECO:0007669"/>
    <property type="project" value="TreeGrafter"/>
</dbReference>
<dbReference type="SUPFAM" id="SSF52540">
    <property type="entry name" value="P-loop containing nucleoside triphosphate hydrolases"/>
    <property type="match status" value="1"/>
</dbReference>
<comment type="caution">
    <text evidence="10">The sequence shown here is derived from an EMBL/GenBank/DDBJ whole genome shotgun (WGS) entry which is preliminary data.</text>
</comment>